<sequence length="115" mass="13163">MPIKRPPALIPFSQLTGADLETHQHYSRVTDDKGRYLPFDEFCRRTGKGENISIAWTLTRRARDSAMQRINYRNEAGEQAGFVLTPDIMSVCELVDKHATRLALQRVYRQAQRGG</sequence>
<name>A0A447P1C8_SALET</name>
<evidence type="ECO:0000313" key="1">
    <source>
        <dbReference type="EMBL" id="VEA09308.1"/>
    </source>
</evidence>
<reference evidence="1 2" key="1">
    <citation type="submission" date="2018-12" db="EMBL/GenBank/DDBJ databases">
        <authorList>
            <consortium name="Pathogen Informatics"/>
        </authorList>
    </citation>
    <scope>NUCLEOTIDE SEQUENCE [LARGE SCALE GENOMIC DNA]</scope>
    <source>
        <strain evidence="1 2">NCTC7406</strain>
    </source>
</reference>
<proteinExistence type="predicted"/>
<dbReference type="EMBL" id="LR134142">
    <property type="protein sequence ID" value="VEA09308.1"/>
    <property type="molecule type" value="Genomic_DNA"/>
</dbReference>
<dbReference type="Proteomes" id="UP000276345">
    <property type="component" value="Chromosome"/>
</dbReference>
<evidence type="ECO:0000313" key="2">
    <source>
        <dbReference type="Proteomes" id="UP000276345"/>
    </source>
</evidence>
<accession>A0A447P1C8</accession>
<gene>
    <name evidence="1" type="ORF">NCTC7406_04546</name>
</gene>
<organism evidence="1 2">
    <name type="scientific">Salmonella enterica subsp. enterica serovar Sanjuan</name>
    <dbReference type="NCBI Taxonomy" id="1160765"/>
    <lineage>
        <taxon>Bacteria</taxon>
        <taxon>Pseudomonadati</taxon>
        <taxon>Pseudomonadota</taxon>
        <taxon>Gammaproteobacteria</taxon>
        <taxon>Enterobacterales</taxon>
        <taxon>Enterobacteriaceae</taxon>
        <taxon>Salmonella</taxon>
    </lineage>
</organism>
<protein>
    <submittedName>
        <fullName evidence="1">Uncharacterized protein</fullName>
    </submittedName>
</protein>
<dbReference type="AlphaFoldDB" id="A0A447P1C8"/>